<evidence type="ECO:0000256" key="2">
    <source>
        <dbReference type="SAM" id="Phobius"/>
    </source>
</evidence>
<dbReference type="RefSeq" id="WP_054289315.1">
    <property type="nucleotide sequence ID" value="NZ_CP012752.1"/>
</dbReference>
<accession>A0A0N9HRB1</accession>
<keyword evidence="2" id="KW-0812">Transmembrane</keyword>
<protein>
    <submittedName>
        <fullName evidence="3">Uncharacterized protein</fullName>
    </submittedName>
</protein>
<keyword evidence="2" id="KW-0472">Membrane</keyword>
<evidence type="ECO:0000256" key="1">
    <source>
        <dbReference type="SAM" id="MobiDB-lite"/>
    </source>
</evidence>
<sequence length="110" mass="11875">MWLAGQVFLLCLVSFLAGAGIMFLAVRGRKPEPVPAEPESTPDPDEETEVPEPVVIRASKKSMRYHTPDSPHYDRVSSSLTFISAADAELAGFQAWDADKATARTAGPTT</sequence>
<dbReference type="Proteomes" id="UP000063699">
    <property type="component" value="Chromosome"/>
</dbReference>
<evidence type="ECO:0000313" key="3">
    <source>
        <dbReference type="EMBL" id="ALG07347.1"/>
    </source>
</evidence>
<dbReference type="AlphaFoldDB" id="A0A0N9HRB1"/>
<keyword evidence="4" id="KW-1185">Reference proteome</keyword>
<dbReference type="OrthoDB" id="4871889at2"/>
<feature type="region of interest" description="Disordered" evidence="1">
    <location>
        <begin position="28"/>
        <end position="51"/>
    </location>
</feature>
<organism evidence="3 4">
    <name type="scientific">Kibdelosporangium phytohabitans</name>
    <dbReference type="NCBI Taxonomy" id="860235"/>
    <lineage>
        <taxon>Bacteria</taxon>
        <taxon>Bacillati</taxon>
        <taxon>Actinomycetota</taxon>
        <taxon>Actinomycetes</taxon>
        <taxon>Pseudonocardiales</taxon>
        <taxon>Pseudonocardiaceae</taxon>
        <taxon>Kibdelosporangium</taxon>
    </lineage>
</organism>
<gene>
    <name evidence="3" type="ORF">AOZ06_10795</name>
</gene>
<keyword evidence="2" id="KW-1133">Transmembrane helix</keyword>
<proteinExistence type="predicted"/>
<reference evidence="3 4" key="1">
    <citation type="submission" date="2015-07" db="EMBL/GenBank/DDBJ databases">
        <title>Genome sequencing of Kibdelosporangium phytohabitans.</title>
        <authorList>
            <person name="Qin S."/>
            <person name="Xing K."/>
        </authorList>
    </citation>
    <scope>NUCLEOTIDE SEQUENCE [LARGE SCALE GENOMIC DNA]</scope>
    <source>
        <strain evidence="3 4">KLBMP1111</strain>
    </source>
</reference>
<feature type="compositionally biased region" description="Acidic residues" evidence="1">
    <location>
        <begin position="40"/>
        <end position="50"/>
    </location>
</feature>
<name>A0A0N9HRB1_9PSEU</name>
<evidence type="ECO:0000313" key="4">
    <source>
        <dbReference type="Proteomes" id="UP000063699"/>
    </source>
</evidence>
<dbReference type="EMBL" id="CP012752">
    <property type="protein sequence ID" value="ALG07347.1"/>
    <property type="molecule type" value="Genomic_DNA"/>
</dbReference>
<feature type="transmembrane region" description="Helical" evidence="2">
    <location>
        <begin position="6"/>
        <end position="26"/>
    </location>
</feature>
<dbReference type="STRING" id="860235.AOZ06_10795"/>
<dbReference type="KEGG" id="kphy:AOZ06_10795"/>